<organism evidence="3 4">
    <name type="scientific">Candidatus Nealsonbacteria bacterium CG23_combo_of_CG06-09_8_20_14_all_40_13</name>
    <dbReference type="NCBI Taxonomy" id="1974724"/>
    <lineage>
        <taxon>Bacteria</taxon>
        <taxon>Candidatus Nealsoniibacteriota</taxon>
    </lineage>
</organism>
<dbReference type="InterPro" id="IPR052159">
    <property type="entry name" value="Competence_DNA_uptake"/>
</dbReference>
<feature type="domain" description="Metallo-beta-lactamase" evidence="2">
    <location>
        <begin position="49"/>
        <end position="246"/>
    </location>
</feature>
<keyword evidence="1" id="KW-0472">Membrane</keyword>
<gene>
    <name evidence="3" type="ORF">COX39_03355</name>
</gene>
<comment type="caution">
    <text evidence="3">The sequence shown here is derived from an EMBL/GenBank/DDBJ whole genome shotgun (WGS) entry which is preliminary data.</text>
</comment>
<dbReference type="InterPro" id="IPR035681">
    <property type="entry name" value="ComA-like_MBL"/>
</dbReference>
<evidence type="ECO:0000313" key="4">
    <source>
        <dbReference type="Proteomes" id="UP000231567"/>
    </source>
</evidence>
<dbReference type="Pfam" id="PF00753">
    <property type="entry name" value="Lactamase_B"/>
    <property type="match status" value="1"/>
</dbReference>
<dbReference type="SMART" id="SM00849">
    <property type="entry name" value="Lactamase_B"/>
    <property type="match status" value="1"/>
</dbReference>
<evidence type="ECO:0000259" key="2">
    <source>
        <dbReference type="SMART" id="SM00849"/>
    </source>
</evidence>
<keyword evidence="1" id="KW-1133">Transmembrane helix</keyword>
<dbReference type="Proteomes" id="UP000231567">
    <property type="component" value="Unassembled WGS sequence"/>
</dbReference>
<dbReference type="AlphaFoldDB" id="A0A2G9YQ34"/>
<dbReference type="EMBL" id="PCRM01000044">
    <property type="protein sequence ID" value="PIP21369.1"/>
    <property type="molecule type" value="Genomic_DNA"/>
</dbReference>
<dbReference type="PANTHER" id="PTHR30619:SF1">
    <property type="entry name" value="RECOMBINATION PROTEIN 2"/>
    <property type="match status" value="1"/>
</dbReference>
<accession>A0A2G9YQ34</accession>
<protein>
    <recommendedName>
        <fullName evidence="2">Metallo-beta-lactamase domain-containing protein</fullName>
    </recommendedName>
</protein>
<dbReference type="CDD" id="cd07731">
    <property type="entry name" value="ComA-like_MBL-fold"/>
    <property type="match status" value="1"/>
</dbReference>
<reference evidence="3 4" key="1">
    <citation type="submission" date="2017-09" db="EMBL/GenBank/DDBJ databases">
        <title>Depth-based differentiation of microbial function through sediment-hosted aquifers and enrichment of novel symbionts in the deep terrestrial subsurface.</title>
        <authorList>
            <person name="Probst A.J."/>
            <person name="Ladd B."/>
            <person name="Jarett J.K."/>
            <person name="Geller-Mcgrath D.E."/>
            <person name="Sieber C.M."/>
            <person name="Emerson J.B."/>
            <person name="Anantharaman K."/>
            <person name="Thomas B.C."/>
            <person name="Malmstrom R."/>
            <person name="Stieglmeier M."/>
            <person name="Klingl A."/>
            <person name="Woyke T."/>
            <person name="Ryan C.M."/>
            <person name="Banfield J.F."/>
        </authorList>
    </citation>
    <scope>NUCLEOTIDE SEQUENCE [LARGE SCALE GENOMIC DNA]</scope>
    <source>
        <strain evidence="3">CG23_combo_of_CG06-09_8_20_14_all_40_13</strain>
    </source>
</reference>
<dbReference type="Gene3D" id="3.60.15.10">
    <property type="entry name" value="Ribonuclease Z/Hydroxyacylglutathione hydrolase-like"/>
    <property type="match status" value="1"/>
</dbReference>
<keyword evidence="1" id="KW-0812">Transmembrane</keyword>
<name>A0A2G9YQ34_9BACT</name>
<sequence length="290" mass="32802">MNKIRKAIKSDKFGRLTILVLLVTVIFVWTVFFQKPNSNLHIFFFDVGQGDAILVQQKSTQILIDGGPDNKILSKLGRAMPFYDKDIEYMLLTHPHSDHLSGLIDVIKSYHVKSILMTDAVHTTLEYLEFLKQIKDKNIPTSMAKTGEKISLENNVELDILYPDKPVAQVDNLNNTSIVSQLKYDKFTVIFPGDAEKSILDQLAQKYGNNLASNVLKVPHHGSKNGLSSSFFNKVSPELVIISVGKNNQFGHPSPQLLKFFENIKVLRTDEKGDIELETNGQNFWLKTQK</sequence>
<dbReference type="InterPro" id="IPR001279">
    <property type="entry name" value="Metallo-B-lactamas"/>
</dbReference>
<dbReference type="InterPro" id="IPR036866">
    <property type="entry name" value="RibonucZ/Hydroxyglut_hydro"/>
</dbReference>
<dbReference type="SUPFAM" id="SSF56281">
    <property type="entry name" value="Metallo-hydrolase/oxidoreductase"/>
    <property type="match status" value="1"/>
</dbReference>
<evidence type="ECO:0000313" key="3">
    <source>
        <dbReference type="EMBL" id="PIP21369.1"/>
    </source>
</evidence>
<feature type="transmembrane region" description="Helical" evidence="1">
    <location>
        <begin position="12"/>
        <end position="32"/>
    </location>
</feature>
<evidence type="ECO:0000256" key="1">
    <source>
        <dbReference type="SAM" id="Phobius"/>
    </source>
</evidence>
<proteinExistence type="predicted"/>
<dbReference type="PANTHER" id="PTHR30619">
    <property type="entry name" value="DNA INTERNALIZATION/COMPETENCE PROTEIN COMEC/REC2"/>
    <property type="match status" value="1"/>
</dbReference>